<evidence type="ECO:0000313" key="4">
    <source>
        <dbReference type="EMBL" id="TFY55066.1"/>
    </source>
</evidence>
<dbReference type="GO" id="GO:0003682">
    <property type="term" value="F:chromatin binding"/>
    <property type="evidence" value="ECO:0007669"/>
    <property type="project" value="TreeGrafter"/>
</dbReference>
<dbReference type="InterPro" id="IPR045318">
    <property type="entry name" value="EZH1/2-like"/>
</dbReference>
<evidence type="ECO:0000256" key="2">
    <source>
        <dbReference type="ARBA" id="ARBA00023163"/>
    </source>
</evidence>
<accession>A0A4Y9XY23</accession>
<gene>
    <name evidence="4" type="ORF">EVJ58_g8485</name>
</gene>
<sequence>MSRCGRRGFRDVSGLLRTSLKLKHNESTVGVFLVESAKEGDLIAEYAGELIYETTSEARVDLARDGERDCVYNLNQSFDIDGAYAGNETRFINSAPAAKATGRLATFMVNGDHRIGVFARKNIPAGAELTLA</sequence>
<dbReference type="GO" id="GO:0005634">
    <property type="term" value="C:nucleus"/>
    <property type="evidence" value="ECO:0007669"/>
    <property type="project" value="TreeGrafter"/>
</dbReference>
<dbReference type="SUPFAM" id="SSF82199">
    <property type="entry name" value="SET domain"/>
    <property type="match status" value="1"/>
</dbReference>
<evidence type="ECO:0000256" key="1">
    <source>
        <dbReference type="ARBA" id="ARBA00023015"/>
    </source>
</evidence>
<dbReference type="EMBL" id="SEKV01000629">
    <property type="protein sequence ID" value="TFY55066.1"/>
    <property type="molecule type" value="Genomic_DNA"/>
</dbReference>
<evidence type="ECO:0000259" key="3">
    <source>
        <dbReference type="PROSITE" id="PS50280"/>
    </source>
</evidence>
<dbReference type="Pfam" id="PF00856">
    <property type="entry name" value="SET"/>
    <property type="match status" value="1"/>
</dbReference>
<dbReference type="InterPro" id="IPR001214">
    <property type="entry name" value="SET_dom"/>
</dbReference>
<keyword evidence="2" id="KW-0804">Transcription</keyword>
<dbReference type="STRING" id="34475.A0A4Y9XY23"/>
<name>A0A4Y9XY23_9APHY</name>
<evidence type="ECO:0000313" key="5">
    <source>
        <dbReference type="Proteomes" id="UP000298390"/>
    </source>
</evidence>
<dbReference type="PANTHER" id="PTHR45747">
    <property type="entry name" value="HISTONE-LYSINE N-METHYLTRANSFERASE E(Z)"/>
    <property type="match status" value="1"/>
</dbReference>
<dbReference type="Gene3D" id="2.170.270.10">
    <property type="entry name" value="SET domain"/>
    <property type="match status" value="1"/>
</dbReference>
<proteinExistence type="predicted"/>
<dbReference type="GO" id="GO:0031507">
    <property type="term" value="P:heterochromatin formation"/>
    <property type="evidence" value="ECO:0007669"/>
    <property type="project" value="TreeGrafter"/>
</dbReference>
<dbReference type="AlphaFoldDB" id="A0A4Y9XY23"/>
<dbReference type="PROSITE" id="PS50280">
    <property type="entry name" value="SET"/>
    <property type="match status" value="1"/>
</dbReference>
<keyword evidence="1" id="KW-0805">Transcription regulation</keyword>
<reference evidence="4 5" key="1">
    <citation type="submission" date="2019-01" db="EMBL/GenBank/DDBJ databases">
        <title>Genome sequencing of the rare red list fungi Fomitopsis rosea.</title>
        <authorList>
            <person name="Buettner E."/>
            <person name="Kellner H."/>
        </authorList>
    </citation>
    <scope>NUCLEOTIDE SEQUENCE [LARGE SCALE GENOMIC DNA]</scope>
    <source>
        <strain evidence="4 5">DSM 105464</strain>
    </source>
</reference>
<protein>
    <recommendedName>
        <fullName evidence="3">SET domain-containing protein</fullName>
    </recommendedName>
</protein>
<comment type="caution">
    <text evidence="4">The sequence shown here is derived from an EMBL/GenBank/DDBJ whole genome shotgun (WGS) entry which is preliminary data.</text>
</comment>
<feature type="domain" description="SET" evidence="3">
    <location>
        <begin position="13"/>
        <end position="132"/>
    </location>
</feature>
<dbReference type="InterPro" id="IPR046341">
    <property type="entry name" value="SET_dom_sf"/>
</dbReference>
<dbReference type="GO" id="GO:0046976">
    <property type="term" value="F:histone H3K27 methyltransferase activity"/>
    <property type="evidence" value="ECO:0007669"/>
    <property type="project" value="TreeGrafter"/>
</dbReference>
<dbReference type="PANTHER" id="PTHR45747:SF4">
    <property type="entry name" value="HISTONE-LYSINE N-METHYLTRANSFERASE E(Z)"/>
    <property type="match status" value="1"/>
</dbReference>
<organism evidence="4 5">
    <name type="scientific">Rhodofomes roseus</name>
    <dbReference type="NCBI Taxonomy" id="34475"/>
    <lineage>
        <taxon>Eukaryota</taxon>
        <taxon>Fungi</taxon>
        <taxon>Dikarya</taxon>
        <taxon>Basidiomycota</taxon>
        <taxon>Agaricomycotina</taxon>
        <taxon>Agaricomycetes</taxon>
        <taxon>Polyporales</taxon>
        <taxon>Rhodofomes</taxon>
    </lineage>
</organism>
<dbReference type="Proteomes" id="UP000298390">
    <property type="component" value="Unassembled WGS sequence"/>
</dbReference>